<comment type="caution">
    <text evidence="1">The sequence shown here is derived from an EMBL/GenBank/DDBJ whole genome shotgun (WGS) entry which is preliminary data.</text>
</comment>
<evidence type="ECO:0000313" key="1">
    <source>
        <dbReference type="EMBL" id="GLQ91675.1"/>
    </source>
</evidence>
<proteinExistence type="predicted"/>
<accession>A0ABQ5XJ09</accession>
<dbReference type="EMBL" id="BSOB01000005">
    <property type="protein sequence ID" value="GLQ91675.1"/>
    <property type="molecule type" value="Genomic_DNA"/>
</dbReference>
<evidence type="ECO:0000313" key="2">
    <source>
        <dbReference type="Proteomes" id="UP001156670"/>
    </source>
</evidence>
<dbReference type="Proteomes" id="UP001156670">
    <property type="component" value="Unassembled WGS sequence"/>
</dbReference>
<sequence>MGEKRERRKTMQCQSPGDVLAMLADGSWAYQEMARDLLAGQSLADKPEHMPLAIAKRSQQLAVLGSGRIDLLGVASYRSSLCIYAYGVGG</sequence>
<keyword evidence="2" id="KW-1185">Reference proteome</keyword>
<name>A0ABQ5XJ09_9GAMM</name>
<reference evidence="2" key="1">
    <citation type="journal article" date="2019" name="Int. J. Syst. Evol. Microbiol.">
        <title>The Global Catalogue of Microorganisms (GCM) 10K type strain sequencing project: providing services to taxonomists for standard genome sequencing and annotation.</title>
        <authorList>
            <consortium name="The Broad Institute Genomics Platform"/>
            <consortium name="The Broad Institute Genome Sequencing Center for Infectious Disease"/>
            <person name="Wu L."/>
            <person name="Ma J."/>
        </authorList>
    </citation>
    <scope>NUCLEOTIDE SEQUENCE [LARGE SCALE GENOMIC DNA]</scope>
    <source>
        <strain evidence="2">NBRC 111980</strain>
    </source>
</reference>
<gene>
    <name evidence="1" type="ORF">GCM10007901_06250</name>
</gene>
<organism evidence="1 2">
    <name type="scientific">Dyella acidisoli</name>
    <dbReference type="NCBI Taxonomy" id="1867834"/>
    <lineage>
        <taxon>Bacteria</taxon>
        <taxon>Pseudomonadati</taxon>
        <taxon>Pseudomonadota</taxon>
        <taxon>Gammaproteobacteria</taxon>
        <taxon>Lysobacterales</taxon>
        <taxon>Rhodanobacteraceae</taxon>
        <taxon>Dyella</taxon>
    </lineage>
</organism>
<protein>
    <submittedName>
        <fullName evidence="1">Uncharacterized protein</fullName>
    </submittedName>
</protein>